<feature type="chain" id="PRO_5044513985" description="Purple acid phosphatase" evidence="3">
    <location>
        <begin position="33"/>
        <end position="694"/>
    </location>
</feature>
<evidence type="ECO:0000313" key="7">
    <source>
        <dbReference type="EMBL" id="VDO99311.1"/>
    </source>
</evidence>
<comment type="catalytic activity">
    <reaction evidence="3">
        <text>a phosphate monoester + H2O = an alcohol + phosphate</text>
        <dbReference type="Rhea" id="RHEA:15017"/>
        <dbReference type="ChEBI" id="CHEBI:15377"/>
        <dbReference type="ChEBI" id="CHEBI:30879"/>
        <dbReference type="ChEBI" id="CHEBI:43474"/>
        <dbReference type="ChEBI" id="CHEBI:67140"/>
        <dbReference type="EC" id="3.1.3.2"/>
    </reaction>
</comment>
<evidence type="ECO:0000313" key="8">
    <source>
        <dbReference type="Proteomes" id="UP000050761"/>
    </source>
</evidence>
<dbReference type="EC" id="3.1.3.2" evidence="3"/>
<dbReference type="Pfam" id="PF00149">
    <property type="entry name" value="Metallophos"/>
    <property type="match status" value="2"/>
</dbReference>
<dbReference type="OrthoDB" id="45007at2759"/>
<dbReference type="EMBL" id="UZAH01028319">
    <property type="protein sequence ID" value="VDO99311.1"/>
    <property type="molecule type" value="Genomic_DNA"/>
</dbReference>
<dbReference type="Proteomes" id="UP000050761">
    <property type="component" value="Unassembled WGS sequence"/>
</dbReference>
<reference evidence="7 8" key="1">
    <citation type="submission" date="2018-11" db="EMBL/GenBank/DDBJ databases">
        <authorList>
            <consortium name="Pathogen Informatics"/>
        </authorList>
    </citation>
    <scope>NUCLEOTIDE SEQUENCE [LARGE SCALE GENOMIC DNA]</scope>
</reference>
<dbReference type="InterPro" id="IPR041792">
    <property type="entry name" value="MPP_PAP"/>
</dbReference>
<dbReference type="PANTHER" id="PTHR45867">
    <property type="entry name" value="PURPLE ACID PHOSPHATASE"/>
    <property type="match status" value="1"/>
</dbReference>
<evidence type="ECO:0000256" key="3">
    <source>
        <dbReference type="RuleBase" id="RU361203"/>
    </source>
</evidence>
<keyword evidence="2" id="KW-0325">Glycoprotein</keyword>
<feature type="domain" description="Calcineurin-like phosphoesterase" evidence="4">
    <location>
        <begin position="533"/>
        <end position="640"/>
    </location>
</feature>
<dbReference type="InterPro" id="IPR015914">
    <property type="entry name" value="PAPs_N"/>
</dbReference>
<evidence type="ECO:0000256" key="2">
    <source>
        <dbReference type="ARBA" id="ARBA00023180"/>
    </source>
</evidence>
<gene>
    <name evidence="7" type="ORF">HPBE_LOCUS14339</name>
</gene>
<dbReference type="Pfam" id="PF16656">
    <property type="entry name" value="Pur_ac_phosph_N"/>
    <property type="match status" value="2"/>
</dbReference>
<protein>
    <recommendedName>
        <fullName evidence="3">Purple acid phosphatase</fullName>
        <ecNumber evidence="3">3.1.3.2</ecNumber>
    </recommendedName>
</protein>
<accession>A0A3P7ZGD8</accession>
<name>A0A183FZW8_HELPZ</name>
<reference evidence="9" key="2">
    <citation type="submission" date="2019-09" db="UniProtKB">
        <authorList>
            <consortium name="WormBaseParasite"/>
        </authorList>
    </citation>
    <scope>IDENTIFICATION</scope>
</reference>
<dbReference type="GO" id="GO:0046872">
    <property type="term" value="F:metal ion binding"/>
    <property type="evidence" value="ECO:0007669"/>
    <property type="project" value="InterPro"/>
</dbReference>
<dbReference type="CDD" id="cd00839">
    <property type="entry name" value="MPP_PAPs"/>
    <property type="match status" value="1"/>
</dbReference>
<evidence type="ECO:0000259" key="4">
    <source>
        <dbReference type="Pfam" id="PF00149"/>
    </source>
</evidence>
<sequence length="694" mass="79857">MPKLVDRSARPRLVSMSHLWLLLALLLPVAHAAPEQVHLAFRGDYSFMSVVWTTFENGNVLQQSDRPQFYPISTFSDSSTVYYGTSPSSMEFSIIGSQKKWKTGGVKRYSHRALMEDLLPSTTYWYKIGSRTFQFKTLSEDPTSYRVCVFGDLGYHHGNSTDSIIRNGLAGKFDFIVHIPYMVIAGNHENDGENFTNFQERFWMPHNGYHDNQFYSFDLGPVHWVALSTEYYGYYDTIGKGPVLNQYSWLKKDLSEANTNRLHTPWIVTYLHRPFYCSAAHNDDCSGYDNNLIRSGQDDLPGLEHPFLKYGVDLGFWGHMHYYERFYPVANRTYWDSPDCYHNAVAPTYVLTGLNQYGYTIMTVANSTHIHLEQISIDDDEAVVDTFWLSKDAGHVSTEEMRRLKPGKDFPHVAEQPDTEAEELWLLMALLLPVLLHAAPEQVHLAFHGNYSFMNVVWTTFDSDSSTVYYGTSPSALKFSTTGSQKEWRTGAIQRYSHRALMKDLLPSTTYWYKIGSRTFQFKTLAEDPKSYRVCVFGDLGYQHGNSTDSIIRNGLAGKFDFIVHVGDISYDLHTDDGTRGDKFMNRNLTQCFVFYSKIPYMVIAGNHENDGKNFTNFQERFWMPHNGYHDNQFYSFDIGPVHWVALSTEYYGYYDTVGKGPVLNQYNWLQQDLSVSFFKFELSLCLGAIISHL</sequence>
<feature type="domain" description="Purple acid phosphatase N-terminal" evidence="6">
    <location>
        <begin position="440"/>
        <end position="523"/>
    </location>
</feature>
<dbReference type="Gene3D" id="3.60.21.10">
    <property type="match status" value="2"/>
</dbReference>
<accession>A0A183FZW8</accession>
<feature type="domain" description="Calcineurin-like phosphoesterase" evidence="4">
    <location>
        <begin position="144"/>
        <end position="323"/>
    </location>
</feature>
<dbReference type="InterPro" id="IPR025733">
    <property type="entry name" value="PAPs_C"/>
</dbReference>
<dbReference type="SUPFAM" id="SSF49363">
    <property type="entry name" value="Purple acid phosphatase, N-terminal domain"/>
    <property type="match status" value="2"/>
</dbReference>
<organism evidence="8 9">
    <name type="scientific">Heligmosomoides polygyrus</name>
    <name type="common">Parasitic roundworm</name>
    <dbReference type="NCBI Taxonomy" id="6339"/>
    <lineage>
        <taxon>Eukaryota</taxon>
        <taxon>Metazoa</taxon>
        <taxon>Ecdysozoa</taxon>
        <taxon>Nematoda</taxon>
        <taxon>Chromadorea</taxon>
        <taxon>Rhabditida</taxon>
        <taxon>Rhabditina</taxon>
        <taxon>Rhabditomorpha</taxon>
        <taxon>Strongyloidea</taxon>
        <taxon>Heligmosomidae</taxon>
        <taxon>Heligmosomoides</taxon>
    </lineage>
</organism>
<evidence type="ECO:0000259" key="5">
    <source>
        <dbReference type="Pfam" id="PF14008"/>
    </source>
</evidence>
<comment type="similarity">
    <text evidence="3">Belongs to the metallophosphoesterase superfamily. Purple acid phosphatase family.</text>
</comment>
<evidence type="ECO:0000313" key="9">
    <source>
        <dbReference type="WBParaSite" id="HPBE_0001433801-mRNA-1"/>
    </source>
</evidence>
<feature type="domain" description="Purple acid phosphatase C-terminal" evidence="5">
    <location>
        <begin position="348"/>
        <end position="385"/>
    </location>
</feature>
<feature type="signal peptide" evidence="3">
    <location>
        <begin position="1"/>
        <end position="32"/>
    </location>
</feature>
<dbReference type="GO" id="GO:0003993">
    <property type="term" value="F:acid phosphatase activity"/>
    <property type="evidence" value="ECO:0007669"/>
    <property type="project" value="UniProtKB-EC"/>
</dbReference>
<dbReference type="AlphaFoldDB" id="A0A183FZW8"/>
<keyword evidence="8" id="KW-1185">Reference proteome</keyword>
<keyword evidence="1 3" id="KW-0732">Signal</keyword>
<dbReference type="WBParaSite" id="HPBE_0001433801-mRNA-1">
    <property type="protein sequence ID" value="HPBE_0001433801-mRNA-1"/>
    <property type="gene ID" value="HPBE_0001433801"/>
</dbReference>
<proteinExistence type="inferred from homology"/>
<dbReference type="Gene3D" id="2.60.40.380">
    <property type="entry name" value="Purple acid phosphatase-like, N-terminal"/>
    <property type="match status" value="1"/>
</dbReference>
<evidence type="ECO:0000256" key="1">
    <source>
        <dbReference type="ARBA" id="ARBA00022729"/>
    </source>
</evidence>
<dbReference type="Pfam" id="PF14008">
    <property type="entry name" value="Metallophos_C"/>
    <property type="match status" value="1"/>
</dbReference>
<dbReference type="InterPro" id="IPR008963">
    <property type="entry name" value="Purple_acid_Pase-like_N"/>
</dbReference>
<dbReference type="PANTHER" id="PTHR45867:SF10">
    <property type="entry name" value="PURPLE ACID PHOSPHATASE"/>
    <property type="match status" value="1"/>
</dbReference>
<dbReference type="SUPFAM" id="SSF56300">
    <property type="entry name" value="Metallo-dependent phosphatases"/>
    <property type="match status" value="2"/>
</dbReference>
<feature type="domain" description="Purple acid phosphatase N-terminal" evidence="6">
    <location>
        <begin position="34"/>
        <end position="136"/>
    </location>
</feature>
<dbReference type="InterPro" id="IPR004843">
    <property type="entry name" value="Calcineurin-like_PHP"/>
</dbReference>
<keyword evidence="3" id="KW-0378">Hydrolase</keyword>
<dbReference type="InterPro" id="IPR029052">
    <property type="entry name" value="Metallo-depent_PP-like"/>
</dbReference>
<evidence type="ECO:0000259" key="6">
    <source>
        <dbReference type="Pfam" id="PF16656"/>
    </source>
</evidence>